<sequence>MGCCLSSSATDKSSAPNQPPHFQRSDDSRAPPPVVDEETVKEVLSVSETPRPKPTQEQEPVFQDQIQEQKRTQEPVFEVKLDRVQEQKRVVDVQELLPVFEAEENWEKRIPTSGGGDGEISEQASEICSLQSESFSATTVTRDEDDEVQQRVVNNSSNRVSPVKLQKNPRDVGFRPGRVVGKSPTRRTDASPGRRYGPNGNAVGSARVVQPGQGGRRVGSRTESNRRDPGESSGRRSRSPATRIAENGGVNRANVGRSPSANRRYPGRSPVGPVESSNSSTRRIFEEPKMEEGKWPANESLDNPHVSLECFIFL</sequence>
<proteinExistence type="predicted"/>
<keyword evidence="3" id="KW-1185">Reference proteome</keyword>
<name>A0A2P6Q3X9_ROSCH</name>
<feature type="region of interest" description="Disordered" evidence="1">
    <location>
        <begin position="1"/>
        <end position="74"/>
    </location>
</feature>
<organism evidence="2 3">
    <name type="scientific">Rosa chinensis</name>
    <name type="common">China rose</name>
    <dbReference type="NCBI Taxonomy" id="74649"/>
    <lineage>
        <taxon>Eukaryota</taxon>
        <taxon>Viridiplantae</taxon>
        <taxon>Streptophyta</taxon>
        <taxon>Embryophyta</taxon>
        <taxon>Tracheophyta</taxon>
        <taxon>Spermatophyta</taxon>
        <taxon>Magnoliopsida</taxon>
        <taxon>eudicotyledons</taxon>
        <taxon>Gunneridae</taxon>
        <taxon>Pentapetalae</taxon>
        <taxon>rosids</taxon>
        <taxon>fabids</taxon>
        <taxon>Rosales</taxon>
        <taxon>Rosaceae</taxon>
        <taxon>Rosoideae</taxon>
        <taxon>Rosoideae incertae sedis</taxon>
        <taxon>Rosa</taxon>
    </lineage>
</organism>
<dbReference type="PANTHER" id="PTHR33871">
    <property type="entry name" value="OS05G0503100 PROTEIN-RELATED"/>
    <property type="match status" value="1"/>
</dbReference>
<evidence type="ECO:0000313" key="2">
    <source>
        <dbReference type="EMBL" id="PRQ28849.1"/>
    </source>
</evidence>
<dbReference type="OrthoDB" id="1922230at2759"/>
<feature type="region of interest" description="Disordered" evidence="1">
    <location>
        <begin position="135"/>
        <end position="301"/>
    </location>
</feature>
<evidence type="ECO:0000313" key="3">
    <source>
        <dbReference type="Proteomes" id="UP000238479"/>
    </source>
</evidence>
<comment type="caution">
    <text evidence="2">The sequence shown here is derived from an EMBL/GenBank/DDBJ whole genome shotgun (WGS) entry which is preliminary data.</text>
</comment>
<accession>A0A2P6Q3X9</accession>
<dbReference type="Gramene" id="PRQ28849">
    <property type="protein sequence ID" value="PRQ28849"/>
    <property type="gene ID" value="RchiOBHm_Chr5g0007441"/>
</dbReference>
<feature type="compositionally biased region" description="Basic and acidic residues" evidence="1">
    <location>
        <begin position="283"/>
        <end position="294"/>
    </location>
</feature>
<dbReference type="PANTHER" id="PTHR33871:SF1">
    <property type="entry name" value="OS05G0503100 PROTEIN"/>
    <property type="match status" value="1"/>
</dbReference>
<gene>
    <name evidence="2" type="ORF">RchiOBHm_Chr5g0007441</name>
</gene>
<dbReference type="EMBL" id="PDCK01000043">
    <property type="protein sequence ID" value="PRQ28849.1"/>
    <property type="molecule type" value="Genomic_DNA"/>
</dbReference>
<reference evidence="2 3" key="1">
    <citation type="journal article" date="2018" name="Nat. Genet.">
        <title>The Rosa genome provides new insights in the design of modern roses.</title>
        <authorList>
            <person name="Bendahmane M."/>
        </authorList>
    </citation>
    <scope>NUCLEOTIDE SEQUENCE [LARGE SCALE GENOMIC DNA]</scope>
    <source>
        <strain evidence="3">cv. Old Blush</strain>
    </source>
</reference>
<dbReference type="Proteomes" id="UP000238479">
    <property type="component" value="Chromosome 5"/>
</dbReference>
<evidence type="ECO:0000256" key="1">
    <source>
        <dbReference type="SAM" id="MobiDB-lite"/>
    </source>
</evidence>
<dbReference type="OMA" id="FLNVETH"/>
<protein>
    <submittedName>
        <fullName evidence="2">Uncharacterized protein</fullName>
    </submittedName>
</protein>
<dbReference type="AlphaFoldDB" id="A0A2P6Q3X9"/>
<feature type="compositionally biased region" description="Low complexity" evidence="1">
    <location>
        <begin position="150"/>
        <end position="161"/>
    </location>
</feature>
<feature type="compositionally biased region" description="Polar residues" evidence="1">
    <location>
        <begin position="1"/>
        <end position="16"/>
    </location>
</feature>
<feature type="compositionally biased region" description="Basic and acidic residues" evidence="1">
    <location>
        <begin position="223"/>
        <end position="234"/>
    </location>
</feature>